<dbReference type="GO" id="GO:0016788">
    <property type="term" value="F:hydrolase activity, acting on ester bonds"/>
    <property type="evidence" value="ECO:0007669"/>
    <property type="project" value="UniProtKB-ARBA"/>
</dbReference>
<keyword evidence="2" id="KW-1185">Reference proteome</keyword>
<dbReference type="KEGG" id="sli:Slin_6408"/>
<dbReference type="STRING" id="504472.Slin_6408"/>
<dbReference type="RefSeq" id="WP_012930850.1">
    <property type="nucleotide sequence ID" value="NC_013730.1"/>
</dbReference>
<dbReference type="InterPro" id="IPR036514">
    <property type="entry name" value="SGNH_hydro_sf"/>
</dbReference>
<dbReference type="HOGENOM" id="CLU_893519_0_0_10"/>
<name>D2QU84_SPILD</name>
<accession>D2QU84</accession>
<protein>
    <submittedName>
        <fullName evidence="1">Uncharacterized protein</fullName>
    </submittedName>
</protein>
<dbReference type="SUPFAM" id="SSF52266">
    <property type="entry name" value="SGNH hydrolase"/>
    <property type="match status" value="1"/>
</dbReference>
<dbReference type="AlphaFoldDB" id="D2QU84"/>
<reference evidence="1 2" key="1">
    <citation type="journal article" date="2010" name="Stand. Genomic Sci.">
        <title>Complete genome sequence of Spirosoma linguale type strain (1).</title>
        <authorList>
            <person name="Lail K."/>
            <person name="Sikorski J."/>
            <person name="Saunders E."/>
            <person name="Lapidus A."/>
            <person name="Glavina Del Rio T."/>
            <person name="Copeland A."/>
            <person name="Tice H."/>
            <person name="Cheng J.-F."/>
            <person name="Lucas S."/>
            <person name="Nolan M."/>
            <person name="Bruce D."/>
            <person name="Goodwin L."/>
            <person name="Pitluck S."/>
            <person name="Ivanova N."/>
            <person name="Mavromatis K."/>
            <person name="Ovchinnikova G."/>
            <person name="Pati A."/>
            <person name="Chen A."/>
            <person name="Palaniappan K."/>
            <person name="Land M."/>
            <person name="Hauser L."/>
            <person name="Chang Y.-J."/>
            <person name="Jeffries C.D."/>
            <person name="Chain P."/>
            <person name="Brettin T."/>
            <person name="Detter J.C."/>
            <person name="Schuetze A."/>
            <person name="Rohde M."/>
            <person name="Tindall B.J."/>
            <person name="Goeker M."/>
            <person name="Bristow J."/>
            <person name="Eisen J.A."/>
            <person name="Markowitz V."/>
            <person name="Hugenholtz P."/>
            <person name="Kyrpides N.C."/>
            <person name="Klenk H.-P."/>
            <person name="Chen F."/>
        </authorList>
    </citation>
    <scope>NUCLEOTIDE SEQUENCE [LARGE SCALE GENOMIC DNA]</scope>
    <source>
        <strain evidence="2">ATCC 33905 / DSM 74 / LMG 10896 / Claus 1</strain>
    </source>
</reference>
<dbReference type="eggNOG" id="COG2755">
    <property type="taxonomic scope" value="Bacteria"/>
</dbReference>
<evidence type="ECO:0000313" key="2">
    <source>
        <dbReference type="Proteomes" id="UP000002028"/>
    </source>
</evidence>
<dbReference type="Gene3D" id="3.40.50.1110">
    <property type="entry name" value="SGNH hydrolase"/>
    <property type="match status" value="1"/>
</dbReference>
<proteinExistence type="predicted"/>
<dbReference type="PROSITE" id="PS51257">
    <property type="entry name" value="PROKAR_LIPOPROTEIN"/>
    <property type="match status" value="1"/>
</dbReference>
<dbReference type="Proteomes" id="UP000002028">
    <property type="component" value="Chromosome"/>
</dbReference>
<dbReference type="EMBL" id="CP001769">
    <property type="protein sequence ID" value="ADB42366.1"/>
    <property type="molecule type" value="Genomic_DNA"/>
</dbReference>
<evidence type="ECO:0000313" key="1">
    <source>
        <dbReference type="EMBL" id="ADB42366.1"/>
    </source>
</evidence>
<organism evidence="1 2">
    <name type="scientific">Spirosoma linguale (strain ATCC 33905 / DSM 74 / LMG 10896 / Claus 1)</name>
    <dbReference type="NCBI Taxonomy" id="504472"/>
    <lineage>
        <taxon>Bacteria</taxon>
        <taxon>Pseudomonadati</taxon>
        <taxon>Bacteroidota</taxon>
        <taxon>Cytophagia</taxon>
        <taxon>Cytophagales</taxon>
        <taxon>Cytophagaceae</taxon>
        <taxon>Spirosoma</taxon>
    </lineage>
</organism>
<gene>
    <name evidence="1" type="ordered locus">Slin_6408</name>
</gene>
<sequence>MLDKIVSRRTFVGISPFLASGLYSCIKDGNSSDEAIKPLKPVFAAWGGSSTQGVANTVSYPSHLQQIFPERKIENFGLPSQSSLQIAARQGGVPVTLSIDNDKFNGNNSIPVNSISIKLLSTQAHNLPISITGTVKGVKCKLLRIATGAFPKQVESYSLTPLTPSEAVIPKYSFFIPDDAINNRDSLQILWLGRNDLPDFVGVADVIENCIDYIKKPAQFLVIGILNSVFETGNNHIYKSILNLNSILASKYTENYIPATPPTNEEMNAIKYSPTNQDKIEIAANTFPASMRISDGYHLNTIGNLIIATRVAAKIKEKGW</sequence>